<name>A0A392S6I2_9FABA</name>
<dbReference type="AlphaFoldDB" id="A0A392S6I2"/>
<feature type="non-terminal residue" evidence="1">
    <location>
        <position position="72"/>
    </location>
</feature>
<proteinExistence type="predicted"/>
<protein>
    <submittedName>
        <fullName evidence="1">Uncharacterized protein</fullName>
    </submittedName>
</protein>
<keyword evidence="2" id="KW-1185">Reference proteome</keyword>
<dbReference type="Proteomes" id="UP000265520">
    <property type="component" value="Unassembled WGS sequence"/>
</dbReference>
<evidence type="ECO:0000313" key="2">
    <source>
        <dbReference type="Proteomes" id="UP000265520"/>
    </source>
</evidence>
<accession>A0A392S6I2</accession>
<reference evidence="1 2" key="1">
    <citation type="journal article" date="2018" name="Front. Plant Sci.">
        <title>Red Clover (Trifolium pratense) and Zigzag Clover (T. medium) - A Picture of Genomic Similarities and Differences.</title>
        <authorList>
            <person name="Dluhosova J."/>
            <person name="Istvanek J."/>
            <person name="Nedelnik J."/>
            <person name="Repkova J."/>
        </authorList>
    </citation>
    <scope>NUCLEOTIDE SEQUENCE [LARGE SCALE GENOMIC DNA]</scope>
    <source>
        <strain evidence="2">cv. 10/8</strain>
        <tissue evidence="1">Leaf</tissue>
    </source>
</reference>
<evidence type="ECO:0000313" key="1">
    <source>
        <dbReference type="EMBL" id="MCI44309.1"/>
    </source>
</evidence>
<organism evidence="1 2">
    <name type="scientific">Trifolium medium</name>
    <dbReference type="NCBI Taxonomy" id="97028"/>
    <lineage>
        <taxon>Eukaryota</taxon>
        <taxon>Viridiplantae</taxon>
        <taxon>Streptophyta</taxon>
        <taxon>Embryophyta</taxon>
        <taxon>Tracheophyta</taxon>
        <taxon>Spermatophyta</taxon>
        <taxon>Magnoliopsida</taxon>
        <taxon>eudicotyledons</taxon>
        <taxon>Gunneridae</taxon>
        <taxon>Pentapetalae</taxon>
        <taxon>rosids</taxon>
        <taxon>fabids</taxon>
        <taxon>Fabales</taxon>
        <taxon>Fabaceae</taxon>
        <taxon>Papilionoideae</taxon>
        <taxon>50 kb inversion clade</taxon>
        <taxon>NPAAA clade</taxon>
        <taxon>Hologalegina</taxon>
        <taxon>IRL clade</taxon>
        <taxon>Trifolieae</taxon>
        <taxon>Trifolium</taxon>
    </lineage>
</organism>
<comment type="caution">
    <text evidence="1">The sequence shown here is derived from an EMBL/GenBank/DDBJ whole genome shotgun (WGS) entry which is preliminary data.</text>
</comment>
<dbReference type="EMBL" id="LXQA010328904">
    <property type="protein sequence ID" value="MCI44309.1"/>
    <property type="molecule type" value="Genomic_DNA"/>
</dbReference>
<sequence>MTSKVKAGDETFLYIGHGTMDEAFPDIQGFTWPWIRADLEGFSTTPKDNSQIRWIGLEWGGQGYPNYVLPSV</sequence>